<organism evidence="4 5">
    <name type="scientific">Lactiplantibacillus paraplantarum</name>
    <dbReference type="NCBI Taxonomy" id="60520"/>
    <lineage>
        <taxon>Bacteria</taxon>
        <taxon>Bacillati</taxon>
        <taxon>Bacillota</taxon>
        <taxon>Bacilli</taxon>
        <taxon>Lactobacillales</taxon>
        <taxon>Lactobacillaceae</taxon>
        <taxon>Lactiplantibacillus</taxon>
    </lineage>
</organism>
<proteinExistence type="predicted"/>
<evidence type="ECO:0000259" key="3">
    <source>
        <dbReference type="Pfam" id="PF13240"/>
    </source>
</evidence>
<dbReference type="InterPro" id="IPR026870">
    <property type="entry name" value="Zinc_ribbon_dom"/>
</dbReference>
<dbReference type="Proteomes" id="UP000236162">
    <property type="component" value="Unassembled WGS sequence"/>
</dbReference>
<feature type="transmembrane region" description="Helical" evidence="2">
    <location>
        <begin position="69"/>
        <end position="86"/>
    </location>
</feature>
<evidence type="ECO:0000313" key="5">
    <source>
        <dbReference type="Proteomes" id="UP000236162"/>
    </source>
</evidence>
<comment type="caution">
    <text evidence="4">The sequence shown here is derived from an EMBL/GenBank/DDBJ whole genome shotgun (WGS) entry which is preliminary data.</text>
</comment>
<dbReference type="RefSeq" id="WP_103127155.1">
    <property type="nucleotide sequence ID" value="NZ_BDOR01000014.1"/>
</dbReference>
<keyword evidence="2" id="KW-1133">Transmembrane helix</keyword>
<evidence type="ECO:0000256" key="1">
    <source>
        <dbReference type="SAM" id="MobiDB-lite"/>
    </source>
</evidence>
<sequence>MKYCIHCGKQLDNGAAFCPYCGYQQPQVDAESEPKATRTAEQPARPVSTPVTAPASKQAMPESSQSKSILMLVLGLVLIIAIVFGGKKAYSTYQRNHLSEQDIADISQRVTTKYLGSDNKVYYSKADNLISIVPGTSSNLYSDLEDVLDDSSDASEMTPYVTKLKKISTEMAEQMPTKDHNVKVQLVNPDNHERYLYTVTNGTVNYDFTD</sequence>
<protein>
    <recommendedName>
        <fullName evidence="3">Zinc-ribbon domain-containing protein</fullName>
    </recommendedName>
</protein>
<feature type="region of interest" description="Disordered" evidence="1">
    <location>
        <begin position="32"/>
        <end position="60"/>
    </location>
</feature>
<dbReference type="EMBL" id="BDOR01000014">
    <property type="protein sequence ID" value="GBF02765.1"/>
    <property type="molecule type" value="Genomic_DNA"/>
</dbReference>
<reference evidence="4 5" key="1">
    <citation type="submission" date="2017-04" db="EMBL/GenBank/DDBJ databases">
        <title>In vitro and in silico characterization of Lactobacillus paraplantarum D2-1, a starter culture for soymilk fermentation.</title>
        <authorList>
            <person name="Endo A."/>
            <person name="Sasaki F."/>
            <person name="Maeno S."/>
            <person name="Kanesaki Y."/>
            <person name="Kubota E."/>
            <person name="Torres G.A."/>
            <person name="Tomita S."/>
            <person name="Nakagawa J."/>
        </authorList>
    </citation>
    <scope>NUCLEOTIDE SEQUENCE [LARGE SCALE GENOMIC DNA]</scope>
    <source>
        <strain evidence="4 5">D2-1</strain>
    </source>
</reference>
<keyword evidence="5" id="KW-1185">Reference proteome</keyword>
<gene>
    <name evidence="4" type="ORF">LPPLD21_02315</name>
</gene>
<accession>A0ABQ0NCF0</accession>
<keyword evidence="2" id="KW-0472">Membrane</keyword>
<keyword evidence="2" id="KW-0812">Transmembrane</keyword>
<evidence type="ECO:0000256" key="2">
    <source>
        <dbReference type="SAM" id="Phobius"/>
    </source>
</evidence>
<dbReference type="Pfam" id="PF13240">
    <property type="entry name" value="Zn_Ribbon_1"/>
    <property type="match status" value="1"/>
</dbReference>
<feature type="domain" description="Zinc-ribbon" evidence="3">
    <location>
        <begin position="3"/>
        <end position="23"/>
    </location>
</feature>
<name>A0ABQ0NCF0_9LACO</name>
<evidence type="ECO:0000313" key="4">
    <source>
        <dbReference type="EMBL" id="GBF02765.1"/>
    </source>
</evidence>